<organism evidence="2 3">
    <name type="scientific">Phialemonium atrogriseum</name>
    <dbReference type="NCBI Taxonomy" id="1093897"/>
    <lineage>
        <taxon>Eukaryota</taxon>
        <taxon>Fungi</taxon>
        <taxon>Dikarya</taxon>
        <taxon>Ascomycota</taxon>
        <taxon>Pezizomycotina</taxon>
        <taxon>Sordariomycetes</taxon>
        <taxon>Sordariomycetidae</taxon>
        <taxon>Cephalothecales</taxon>
        <taxon>Cephalothecaceae</taxon>
        <taxon>Phialemonium</taxon>
    </lineage>
</organism>
<keyword evidence="1" id="KW-0732">Signal</keyword>
<keyword evidence="3" id="KW-1185">Reference proteome</keyword>
<dbReference type="RefSeq" id="XP_060286598.1">
    <property type="nucleotide sequence ID" value="XM_060429679.1"/>
</dbReference>
<dbReference type="AlphaFoldDB" id="A0AAJ0FRQ2"/>
<feature type="chain" id="PRO_5042616096" description="Apple domain-containing protein" evidence="1">
    <location>
        <begin position="19"/>
        <end position="173"/>
    </location>
</feature>
<evidence type="ECO:0000256" key="1">
    <source>
        <dbReference type="SAM" id="SignalP"/>
    </source>
</evidence>
<dbReference type="GeneID" id="85312866"/>
<protein>
    <recommendedName>
        <fullName evidence="4">Apple domain-containing protein</fullName>
    </recommendedName>
</protein>
<evidence type="ECO:0000313" key="2">
    <source>
        <dbReference type="EMBL" id="KAK1770385.1"/>
    </source>
</evidence>
<gene>
    <name evidence="2" type="ORF">QBC33DRAFT_555869</name>
</gene>
<accession>A0AAJ0FRQ2</accession>
<proteinExistence type="predicted"/>
<sequence length="173" mass="17996">MLQTLLLAVAAAATLSSSTPTKTIPDAAHHAGGTLPRASRCVDGTPASLPTDGGWPIDYAEVSLDPDLLLHYTVAGSWYADHYISSTTISIGPGNDLYAAFKCQFVCNAAPDCVSYFGKYVDFGSGTQNYQCTLFDDLLEPSVFVSDNGTVPGGGFNKLCDALPSSSGESGDA</sequence>
<comment type="caution">
    <text evidence="2">The sequence shown here is derived from an EMBL/GenBank/DDBJ whole genome shotgun (WGS) entry which is preliminary data.</text>
</comment>
<name>A0AAJ0FRQ2_9PEZI</name>
<evidence type="ECO:0000313" key="3">
    <source>
        <dbReference type="Proteomes" id="UP001244011"/>
    </source>
</evidence>
<dbReference type="Proteomes" id="UP001244011">
    <property type="component" value="Unassembled WGS sequence"/>
</dbReference>
<reference evidence="2" key="1">
    <citation type="submission" date="2023-06" db="EMBL/GenBank/DDBJ databases">
        <title>Genome-scale phylogeny and comparative genomics of the fungal order Sordariales.</title>
        <authorList>
            <consortium name="Lawrence Berkeley National Laboratory"/>
            <person name="Hensen N."/>
            <person name="Bonometti L."/>
            <person name="Westerberg I."/>
            <person name="Brannstrom I.O."/>
            <person name="Guillou S."/>
            <person name="Cros-Aarteil S."/>
            <person name="Calhoun S."/>
            <person name="Haridas S."/>
            <person name="Kuo A."/>
            <person name="Mondo S."/>
            <person name="Pangilinan J."/>
            <person name="Riley R."/>
            <person name="Labutti K."/>
            <person name="Andreopoulos B."/>
            <person name="Lipzen A."/>
            <person name="Chen C."/>
            <person name="Yanf M."/>
            <person name="Daum C."/>
            <person name="Ng V."/>
            <person name="Clum A."/>
            <person name="Steindorff A."/>
            <person name="Ohm R."/>
            <person name="Martin F."/>
            <person name="Silar P."/>
            <person name="Natvig D."/>
            <person name="Lalanne C."/>
            <person name="Gautier V."/>
            <person name="Ament-Velasquez S.L."/>
            <person name="Kruys A."/>
            <person name="Hutchinson M.I."/>
            <person name="Powell A.J."/>
            <person name="Barry K."/>
            <person name="Miller A.N."/>
            <person name="Grigoriev I.V."/>
            <person name="Debuchy R."/>
            <person name="Gladieux P."/>
            <person name="Thoren M.H."/>
            <person name="Johannesson H."/>
        </authorList>
    </citation>
    <scope>NUCLEOTIDE SEQUENCE</scope>
    <source>
        <strain evidence="2">8032-3</strain>
    </source>
</reference>
<dbReference type="EMBL" id="MU839000">
    <property type="protein sequence ID" value="KAK1770385.1"/>
    <property type="molecule type" value="Genomic_DNA"/>
</dbReference>
<feature type="signal peptide" evidence="1">
    <location>
        <begin position="1"/>
        <end position="18"/>
    </location>
</feature>
<evidence type="ECO:0008006" key="4">
    <source>
        <dbReference type="Google" id="ProtNLM"/>
    </source>
</evidence>